<keyword evidence="3" id="KW-1185">Reference proteome</keyword>
<feature type="region of interest" description="Disordered" evidence="1">
    <location>
        <begin position="38"/>
        <end position="57"/>
    </location>
</feature>
<proteinExistence type="predicted"/>
<name>A0A1H1TSH7_9ACTN</name>
<gene>
    <name evidence="2" type="ORF">SAMN04489812_2507</name>
</gene>
<dbReference type="AlphaFoldDB" id="A0A1H1TSH7"/>
<dbReference type="EMBL" id="LT629772">
    <property type="protein sequence ID" value="SDS63275.1"/>
    <property type="molecule type" value="Genomic_DNA"/>
</dbReference>
<reference evidence="2 3" key="1">
    <citation type="submission" date="2016-10" db="EMBL/GenBank/DDBJ databases">
        <authorList>
            <person name="de Groot N.N."/>
        </authorList>
    </citation>
    <scope>NUCLEOTIDE SEQUENCE [LARGE SCALE GENOMIC DNA]</scope>
    <source>
        <strain evidence="2 3">DSM 21800</strain>
    </source>
</reference>
<feature type="region of interest" description="Disordered" evidence="1">
    <location>
        <begin position="1"/>
        <end position="23"/>
    </location>
</feature>
<feature type="compositionally biased region" description="Low complexity" evidence="1">
    <location>
        <begin position="1"/>
        <end position="10"/>
    </location>
</feature>
<feature type="region of interest" description="Disordered" evidence="1">
    <location>
        <begin position="96"/>
        <end position="118"/>
    </location>
</feature>
<dbReference type="Proteomes" id="UP000199103">
    <property type="component" value="Chromosome I"/>
</dbReference>
<evidence type="ECO:0000256" key="1">
    <source>
        <dbReference type="SAM" id="MobiDB-lite"/>
    </source>
</evidence>
<sequence length="245" mass="27089">MGRRPGAGIAPRPPAGRPTLRNSGGCCGCFVPGQRRRWSSHPRQRHVEPPPRPQLGTSWDHHCNDVFGACARDRNKVSSLEGRIVYVLVDVNSHDRTADEVTRRRSSRPQRRFPGRNQRSILSPKLPIAVDADIPIFSGKVQELFGRNDLSTRSGSRLVISCLLLIMAPVPRASGLATPVNASTGCPSARHAHTHLQPGLHGRSRAAMLRRCDEDPRDAIVRTDVRLTYVLASHGHVDVWADQRL</sequence>
<organism evidence="2 3">
    <name type="scientific">Microlunatus soli</name>
    <dbReference type="NCBI Taxonomy" id="630515"/>
    <lineage>
        <taxon>Bacteria</taxon>
        <taxon>Bacillati</taxon>
        <taxon>Actinomycetota</taxon>
        <taxon>Actinomycetes</taxon>
        <taxon>Propionibacteriales</taxon>
        <taxon>Propionibacteriaceae</taxon>
        <taxon>Microlunatus</taxon>
    </lineage>
</organism>
<evidence type="ECO:0000313" key="2">
    <source>
        <dbReference type="EMBL" id="SDS63275.1"/>
    </source>
</evidence>
<accession>A0A1H1TSH7</accession>
<evidence type="ECO:0000313" key="3">
    <source>
        <dbReference type="Proteomes" id="UP000199103"/>
    </source>
</evidence>
<feature type="compositionally biased region" description="Basic residues" evidence="1">
    <location>
        <begin position="104"/>
        <end position="114"/>
    </location>
</feature>
<protein>
    <submittedName>
        <fullName evidence="2">Uncharacterized protein</fullName>
    </submittedName>
</protein>